<proteinExistence type="predicted"/>
<dbReference type="NCBIfam" id="TIGR00678">
    <property type="entry name" value="holB"/>
    <property type="match status" value="1"/>
</dbReference>
<feature type="region of interest" description="Disordered" evidence="1">
    <location>
        <begin position="90"/>
        <end position="120"/>
    </location>
</feature>
<dbReference type="GO" id="GO:0009360">
    <property type="term" value="C:DNA polymerase III complex"/>
    <property type="evidence" value="ECO:0007669"/>
    <property type="project" value="TreeGrafter"/>
</dbReference>
<name>A0A229FSS9_9BURK</name>
<dbReference type="Gene3D" id="3.40.50.300">
    <property type="entry name" value="P-loop containing nucleotide triphosphate hydrolases"/>
    <property type="match status" value="1"/>
</dbReference>
<dbReference type="InterPro" id="IPR004622">
    <property type="entry name" value="DNA_pol_HolB"/>
</dbReference>
<dbReference type="RefSeq" id="WP_089516661.1">
    <property type="nucleotide sequence ID" value="NZ_NJGG01000003.1"/>
</dbReference>
<evidence type="ECO:0000313" key="2">
    <source>
        <dbReference type="EMBL" id="OXL14618.1"/>
    </source>
</evidence>
<dbReference type="AlphaFoldDB" id="A0A229FSS9"/>
<dbReference type="GO" id="GO:0003887">
    <property type="term" value="F:DNA-directed DNA polymerase activity"/>
    <property type="evidence" value="ECO:0007669"/>
    <property type="project" value="InterPro"/>
</dbReference>
<protein>
    <submittedName>
        <fullName evidence="2">DNA polymerase III subunit delta</fullName>
    </submittedName>
</protein>
<dbReference type="InterPro" id="IPR027417">
    <property type="entry name" value="P-loop_NTPase"/>
</dbReference>
<dbReference type="InterPro" id="IPR050238">
    <property type="entry name" value="DNA_Rep/Repair_Clamp_Loader"/>
</dbReference>
<reference evidence="2 3" key="1">
    <citation type="submission" date="2017-06" db="EMBL/GenBank/DDBJ databases">
        <title>Reclassification of a Polynucleobacter cosmopolitanus strain isolated from tropical Lake Victoria as Polynucleobacter victoriensis comb. nov.</title>
        <authorList>
            <person name="Hahn M.W."/>
        </authorList>
    </citation>
    <scope>NUCLEOTIDE SEQUENCE [LARGE SCALE GENOMIC DNA]</scope>
    <source>
        <strain evidence="2 3">MWH-MoIso2</strain>
    </source>
</reference>
<dbReference type="PANTHER" id="PTHR11669:SF8">
    <property type="entry name" value="DNA POLYMERASE III SUBUNIT DELTA"/>
    <property type="match status" value="1"/>
</dbReference>
<evidence type="ECO:0000313" key="3">
    <source>
        <dbReference type="Proteomes" id="UP000215188"/>
    </source>
</evidence>
<keyword evidence="3" id="KW-1185">Reference proteome</keyword>
<comment type="caution">
    <text evidence="2">The sequence shown here is derived from an EMBL/GenBank/DDBJ whole genome shotgun (WGS) entry which is preliminary data.</text>
</comment>
<dbReference type="PANTHER" id="PTHR11669">
    <property type="entry name" value="REPLICATION FACTOR C / DNA POLYMERASE III GAMMA-TAU SUBUNIT"/>
    <property type="match status" value="1"/>
</dbReference>
<dbReference type="EMBL" id="NJGG01000003">
    <property type="protein sequence ID" value="OXL14618.1"/>
    <property type="molecule type" value="Genomic_DNA"/>
</dbReference>
<gene>
    <name evidence="2" type="primary">holB</name>
    <name evidence="2" type="ORF">AOC33_08945</name>
</gene>
<dbReference type="GO" id="GO:0008408">
    <property type="term" value="F:3'-5' exonuclease activity"/>
    <property type="evidence" value="ECO:0007669"/>
    <property type="project" value="InterPro"/>
</dbReference>
<dbReference type="GO" id="GO:0006261">
    <property type="term" value="P:DNA-templated DNA replication"/>
    <property type="evidence" value="ECO:0007669"/>
    <property type="project" value="TreeGrafter"/>
</dbReference>
<evidence type="ECO:0000256" key="1">
    <source>
        <dbReference type="SAM" id="MobiDB-lite"/>
    </source>
</evidence>
<dbReference type="Pfam" id="PF13177">
    <property type="entry name" value="DNA_pol3_delta2"/>
    <property type="match status" value="1"/>
</dbReference>
<accession>A0A229FSS9</accession>
<dbReference type="OrthoDB" id="9811073at2"/>
<sequence>MKQSLHPWFEQAWSELNLTNMPHAILLHGQTGIGKMDFALHLAKALICETSQATKPCCQCEACHWFDTGNHPDFLGIVPESQAHLLPHEEMAGDDGLDEKPKKGRKKVEDDSEKADKKASSVIKVEQIREALDGITTSPHRGIQRVVLINPVETLNPVSANTLLKTLEEPPESTLFILVSDRLDRIMPTIRSRCRLLALGRPSADLSLPWLATELASAGIKTSQAEIEKVLNEAGGAVMDARDRLLGLSGAGESAQDIAEPLLKALGEGSQINWLQTAEVIHKAPMSELLVTLERWTADLMSQQNAGQIRYYPSRRSSLEQCSKSARSHKLSDYWKILLNARRHELHALANRVQIEALLIRYQEIFKD</sequence>
<organism evidence="2 3">
    <name type="scientific">Polynucleobacter cosmopolitanus</name>
    <dbReference type="NCBI Taxonomy" id="351345"/>
    <lineage>
        <taxon>Bacteria</taxon>
        <taxon>Pseudomonadati</taxon>
        <taxon>Pseudomonadota</taxon>
        <taxon>Betaproteobacteria</taxon>
        <taxon>Burkholderiales</taxon>
        <taxon>Burkholderiaceae</taxon>
        <taxon>Polynucleobacter</taxon>
    </lineage>
</organism>
<dbReference type="Proteomes" id="UP000215188">
    <property type="component" value="Unassembled WGS sequence"/>
</dbReference>
<dbReference type="SUPFAM" id="SSF52540">
    <property type="entry name" value="P-loop containing nucleoside triphosphate hydrolases"/>
    <property type="match status" value="1"/>
</dbReference>